<keyword evidence="3" id="KW-1185">Reference proteome</keyword>
<proteinExistence type="predicted"/>
<sequence length="125" mass="14183">MQGLRHVALFVQDIEACLHFYVDIVGMQVEWQPDADNYYLSSGTDNLALHRSQEALAGKQRLDHIGFIISQLELVDEWHAHFVANGVKILMPPKTHRDGARSFYCADPAGTHVQIIYHPPISDKF</sequence>
<dbReference type="InterPro" id="IPR029068">
    <property type="entry name" value="Glyas_Bleomycin-R_OHBP_Dase"/>
</dbReference>
<dbReference type="InterPro" id="IPR037523">
    <property type="entry name" value="VOC_core"/>
</dbReference>
<dbReference type="OrthoDB" id="9804944at2"/>
<dbReference type="PANTHER" id="PTHR36113:SF3">
    <property type="entry name" value="SLL5075 PROTEIN"/>
    <property type="match status" value="1"/>
</dbReference>
<keyword evidence="2" id="KW-0560">Oxidoreductase</keyword>
<dbReference type="GO" id="GO:0051213">
    <property type="term" value="F:dioxygenase activity"/>
    <property type="evidence" value="ECO:0007669"/>
    <property type="project" value="UniProtKB-KW"/>
</dbReference>
<protein>
    <submittedName>
        <fullName evidence="2">Catechol 2,3-dioxygenase</fullName>
    </submittedName>
</protein>
<dbReference type="PROSITE" id="PS51819">
    <property type="entry name" value="VOC"/>
    <property type="match status" value="1"/>
</dbReference>
<evidence type="ECO:0000313" key="2">
    <source>
        <dbReference type="EMBL" id="SNR89764.1"/>
    </source>
</evidence>
<dbReference type="InterPro" id="IPR004360">
    <property type="entry name" value="Glyas_Fos-R_dOase_dom"/>
</dbReference>
<dbReference type="Proteomes" id="UP000198305">
    <property type="component" value="Unassembled WGS sequence"/>
</dbReference>
<dbReference type="InterPro" id="IPR051332">
    <property type="entry name" value="Fosfomycin_Res_Enzymes"/>
</dbReference>
<dbReference type="RefSeq" id="WP_089375739.1">
    <property type="nucleotide sequence ID" value="NZ_FZOA01000006.1"/>
</dbReference>
<feature type="domain" description="VOC" evidence="1">
    <location>
        <begin position="3"/>
        <end position="118"/>
    </location>
</feature>
<evidence type="ECO:0000259" key="1">
    <source>
        <dbReference type="PROSITE" id="PS51819"/>
    </source>
</evidence>
<keyword evidence="2" id="KW-0223">Dioxygenase</keyword>
<dbReference type="SUPFAM" id="SSF54593">
    <property type="entry name" value="Glyoxalase/Bleomycin resistance protein/Dihydroxybiphenyl dioxygenase"/>
    <property type="match status" value="1"/>
</dbReference>
<dbReference type="Gene3D" id="3.10.180.10">
    <property type="entry name" value="2,3-Dihydroxybiphenyl 1,2-Dioxygenase, domain 1"/>
    <property type="match status" value="1"/>
</dbReference>
<dbReference type="AlphaFoldDB" id="A0A239A414"/>
<dbReference type="EMBL" id="FZOA01000006">
    <property type="protein sequence ID" value="SNR89764.1"/>
    <property type="molecule type" value="Genomic_DNA"/>
</dbReference>
<dbReference type="CDD" id="cd06587">
    <property type="entry name" value="VOC"/>
    <property type="match status" value="1"/>
</dbReference>
<dbReference type="PANTHER" id="PTHR36113">
    <property type="entry name" value="LYASE, PUTATIVE-RELATED-RELATED"/>
    <property type="match status" value="1"/>
</dbReference>
<accession>A0A239A414</accession>
<dbReference type="Pfam" id="PF00903">
    <property type="entry name" value="Glyoxalase"/>
    <property type="match status" value="1"/>
</dbReference>
<reference evidence="3" key="1">
    <citation type="submission" date="2017-06" db="EMBL/GenBank/DDBJ databases">
        <authorList>
            <person name="Varghese N."/>
            <person name="Submissions S."/>
        </authorList>
    </citation>
    <scope>NUCLEOTIDE SEQUENCE [LARGE SCALE GENOMIC DNA]</scope>
    <source>
        <strain evidence="3">Ca-68</strain>
    </source>
</reference>
<gene>
    <name evidence="2" type="ORF">SAMN05192560_1649</name>
</gene>
<name>A0A239A414_9PROT</name>
<evidence type="ECO:0000313" key="3">
    <source>
        <dbReference type="Proteomes" id="UP000198305"/>
    </source>
</evidence>
<organism evidence="2 3">
    <name type="scientific">Methylobacillus rhizosphaerae</name>
    <dbReference type="NCBI Taxonomy" id="551994"/>
    <lineage>
        <taxon>Bacteria</taxon>
        <taxon>Pseudomonadati</taxon>
        <taxon>Pseudomonadota</taxon>
        <taxon>Betaproteobacteria</taxon>
        <taxon>Nitrosomonadales</taxon>
        <taxon>Methylophilaceae</taxon>
        <taxon>Methylobacillus</taxon>
    </lineage>
</organism>